<dbReference type="AlphaFoldDB" id="A0A1M6U9E7"/>
<accession>A0A1M6U9E7</accession>
<protein>
    <submittedName>
        <fullName evidence="1">Uncharacterized protein</fullName>
    </submittedName>
</protein>
<evidence type="ECO:0000313" key="1">
    <source>
        <dbReference type="EMBL" id="SHK65872.1"/>
    </source>
</evidence>
<name>A0A1M6U9E7_9BACL</name>
<evidence type="ECO:0000313" key="2">
    <source>
        <dbReference type="Proteomes" id="UP000184016"/>
    </source>
</evidence>
<sequence length="49" mass="5539">MVDRLYNDVGTGNSATQHLTSEEFRNRTAGVFCMRLDSDENIPLPVLVR</sequence>
<keyword evidence="2" id="KW-1185">Reference proteome</keyword>
<organism evidence="1 2">
    <name type="scientific">Alicyclobacillus tolerans</name>
    <dbReference type="NCBI Taxonomy" id="90970"/>
    <lineage>
        <taxon>Bacteria</taxon>
        <taxon>Bacillati</taxon>
        <taxon>Bacillota</taxon>
        <taxon>Bacilli</taxon>
        <taxon>Bacillales</taxon>
        <taxon>Alicyclobacillaceae</taxon>
        <taxon>Alicyclobacillus</taxon>
    </lineage>
</organism>
<proteinExistence type="predicted"/>
<dbReference type="EMBL" id="FRAF01000019">
    <property type="protein sequence ID" value="SHK65872.1"/>
    <property type="molecule type" value="Genomic_DNA"/>
</dbReference>
<reference evidence="2" key="1">
    <citation type="submission" date="2016-11" db="EMBL/GenBank/DDBJ databases">
        <authorList>
            <person name="Varghese N."/>
            <person name="Submissions S."/>
        </authorList>
    </citation>
    <scope>NUCLEOTIDE SEQUENCE [LARGE SCALE GENOMIC DNA]</scope>
    <source>
        <strain evidence="2">USBA-503</strain>
    </source>
</reference>
<dbReference type="Proteomes" id="UP000184016">
    <property type="component" value="Unassembled WGS sequence"/>
</dbReference>
<gene>
    <name evidence="1" type="ORF">SAMN05443507_11912</name>
</gene>